<sequence>MRTPIIVSLFSGAGGLDIGFHKAGFHTVYASDVWDVACETLKKNSMADDVECIDVRKIDFKKLKEKHGEIDCLIGGPPCPPYSQTRHYLIGKKDGFEDEKAGFAVPEYFRAVKELEPTVFFFENVDGFTFKTHLEAFNFLKEQAELLGYNITHKVVNAANYGVPQTRKRFICVGVKKDLEPFVFPEETHSDPTKKSDKLPWVTCREAIGEFDTITEEEKKQRPGSKDYELFKNIPPGDNYLYYTEKRGCKDPKFKWKSRYWTFLLKLTPDRPSWTIQASFSNNQGPFHWKNRFLRIEEIKRLQTFPDSYQFCGDEKEQWRQIGNAVPCLLAEVFAIKIKEDYFNE</sequence>
<dbReference type="GO" id="GO:0009307">
    <property type="term" value="P:DNA restriction-modification system"/>
    <property type="evidence" value="ECO:0007669"/>
    <property type="project" value="UniProtKB-KW"/>
</dbReference>
<feature type="active site" evidence="5">
    <location>
        <position position="79"/>
    </location>
</feature>
<dbReference type="eggNOG" id="COG0270">
    <property type="taxonomic scope" value="Bacteria"/>
</dbReference>
<evidence type="ECO:0000256" key="4">
    <source>
        <dbReference type="ARBA" id="ARBA00022747"/>
    </source>
</evidence>
<organism evidence="8 9">
    <name type="scientific">Clostridium bornimense</name>
    <dbReference type="NCBI Taxonomy" id="1216932"/>
    <lineage>
        <taxon>Bacteria</taxon>
        <taxon>Bacillati</taxon>
        <taxon>Bacillota</taxon>
        <taxon>Clostridia</taxon>
        <taxon>Eubacteriales</taxon>
        <taxon>Clostridiaceae</taxon>
        <taxon>Clostridium</taxon>
    </lineage>
</organism>
<dbReference type="Gene3D" id="3.40.50.150">
    <property type="entry name" value="Vaccinia Virus protein VP39"/>
    <property type="match status" value="1"/>
</dbReference>
<keyword evidence="1 5" id="KW-0489">Methyltransferase</keyword>
<dbReference type="PRINTS" id="PR00105">
    <property type="entry name" value="C5METTRFRASE"/>
</dbReference>
<dbReference type="KEGG" id="clt:CM240_0646"/>
<dbReference type="EMBL" id="HG917868">
    <property type="protein sequence ID" value="CDM67811.1"/>
    <property type="molecule type" value="Genomic_DNA"/>
</dbReference>
<gene>
    <name evidence="8" type="ORF">CM240_0646</name>
</gene>
<dbReference type="PANTHER" id="PTHR10629:SF52">
    <property type="entry name" value="DNA (CYTOSINE-5)-METHYLTRANSFERASE 1"/>
    <property type="match status" value="1"/>
</dbReference>
<dbReference type="STRING" id="1216932.CM240_0646"/>
<evidence type="ECO:0000256" key="2">
    <source>
        <dbReference type="ARBA" id="ARBA00022679"/>
    </source>
</evidence>
<dbReference type="REBASE" id="78800">
    <property type="entry name" value="M2.CspM240ORF645P"/>
</dbReference>
<evidence type="ECO:0000256" key="3">
    <source>
        <dbReference type="ARBA" id="ARBA00022691"/>
    </source>
</evidence>
<dbReference type="PROSITE" id="PS00094">
    <property type="entry name" value="C5_MTASE_1"/>
    <property type="match status" value="1"/>
</dbReference>
<dbReference type="NCBIfam" id="TIGR00675">
    <property type="entry name" value="dcm"/>
    <property type="match status" value="1"/>
</dbReference>
<evidence type="ECO:0000313" key="8">
    <source>
        <dbReference type="EMBL" id="CDM67811.1"/>
    </source>
</evidence>
<accession>W6RT54</accession>
<proteinExistence type="inferred from homology"/>
<dbReference type="AlphaFoldDB" id="W6RT54"/>
<evidence type="ECO:0000256" key="6">
    <source>
        <dbReference type="RuleBase" id="RU000416"/>
    </source>
</evidence>
<dbReference type="GO" id="GO:0032259">
    <property type="term" value="P:methylation"/>
    <property type="evidence" value="ECO:0007669"/>
    <property type="project" value="UniProtKB-KW"/>
</dbReference>
<evidence type="ECO:0000256" key="5">
    <source>
        <dbReference type="PROSITE-ProRule" id="PRU01016"/>
    </source>
</evidence>
<dbReference type="Proteomes" id="UP000019426">
    <property type="component" value="Chromosome M2/40_rep1"/>
</dbReference>
<dbReference type="RefSeq" id="WP_044036390.1">
    <property type="nucleotide sequence ID" value="NZ_HG917868.1"/>
</dbReference>
<dbReference type="GO" id="GO:0003677">
    <property type="term" value="F:DNA binding"/>
    <property type="evidence" value="ECO:0007669"/>
    <property type="project" value="TreeGrafter"/>
</dbReference>
<dbReference type="Pfam" id="PF00145">
    <property type="entry name" value="DNA_methylase"/>
    <property type="match status" value="1"/>
</dbReference>
<dbReference type="SUPFAM" id="SSF53335">
    <property type="entry name" value="S-adenosyl-L-methionine-dependent methyltransferases"/>
    <property type="match status" value="1"/>
</dbReference>
<dbReference type="OrthoDB" id="9813719at2"/>
<reference evidence="8 9" key="1">
    <citation type="submission" date="2013-11" db="EMBL/GenBank/DDBJ databases">
        <title>Complete genome sequence of Clostridum sp. M2/40.</title>
        <authorList>
            <person name="Wibberg D."/>
            <person name="Puehler A."/>
            <person name="Schlueter A."/>
        </authorList>
    </citation>
    <scope>NUCLEOTIDE SEQUENCE [LARGE SCALE GENOMIC DNA]</scope>
    <source>
        <strain evidence="9">M2/40</strain>
    </source>
</reference>
<dbReference type="GO" id="GO:0003886">
    <property type="term" value="F:DNA (cytosine-5-)-methyltransferase activity"/>
    <property type="evidence" value="ECO:0007669"/>
    <property type="project" value="UniProtKB-EC"/>
</dbReference>
<evidence type="ECO:0000256" key="1">
    <source>
        <dbReference type="ARBA" id="ARBA00022603"/>
    </source>
</evidence>
<dbReference type="InterPro" id="IPR050390">
    <property type="entry name" value="C5-Methyltransferase"/>
</dbReference>
<name>W6RT54_9CLOT</name>
<evidence type="ECO:0000256" key="7">
    <source>
        <dbReference type="RuleBase" id="RU000417"/>
    </source>
</evidence>
<dbReference type="PROSITE" id="PS51679">
    <property type="entry name" value="SAM_MT_C5"/>
    <property type="match status" value="1"/>
</dbReference>
<dbReference type="InterPro" id="IPR001525">
    <property type="entry name" value="C5_MeTfrase"/>
</dbReference>
<keyword evidence="4" id="KW-0680">Restriction system</keyword>
<dbReference type="PANTHER" id="PTHR10629">
    <property type="entry name" value="CYTOSINE-SPECIFIC METHYLTRANSFERASE"/>
    <property type="match status" value="1"/>
</dbReference>
<dbReference type="Gene3D" id="3.90.120.10">
    <property type="entry name" value="DNA Methylase, subunit A, domain 2"/>
    <property type="match status" value="1"/>
</dbReference>
<dbReference type="InterPro" id="IPR029063">
    <property type="entry name" value="SAM-dependent_MTases_sf"/>
</dbReference>
<evidence type="ECO:0000313" key="9">
    <source>
        <dbReference type="Proteomes" id="UP000019426"/>
    </source>
</evidence>
<dbReference type="InterPro" id="IPR018117">
    <property type="entry name" value="C5_DNA_meth_AS"/>
</dbReference>
<keyword evidence="3 5" id="KW-0949">S-adenosyl-L-methionine</keyword>
<keyword evidence="2 5" id="KW-0808">Transferase</keyword>
<comment type="catalytic activity">
    <reaction evidence="7">
        <text>a 2'-deoxycytidine in DNA + S-adenosyl-L-methionine = a 5-methyl-2'-deoxycytidine in DNA + S-adenosyl-L-homocysteine + H(+)</text>
        <dbReference type="Rhea" id="RHEA:13681"/>
        <dbReference type="Rhea" id="RHEA-COMP:11369"/>
        <dbReference type="Rhea" id="RHEA-COMP:11370"/>
        <dbReference type="ChEBI" id="CHEBI:15378"/>
        <dbReference type="ChEBI" id="CHEBI:57856"/>
        <dbReference type="ChEBI" id="CHEBI:59789"/>
        <dbReference type="ChEBI" id="CHEBI:85452"/>
        <dbReference type="ChEBI" id="CHEBI:85454"/>
        <dbReference type="EC" id="2.1.1.37"/>
    </reaction>
</comment>
<dbReference type="GO" id="GO:0044027">
    <property type="term" value="P:negative regulation of gene expression via chromosomal CpG island methylation"/>
    <property type="evidence" value="ECO:0007669"/>
    <property type="project" value="TreeGrafter"/>
</dbReference>
<protein>
    <recommendedName>
        <fullName evidence="7">Cytosine-specific methyltransferase</fullName>
        <ecNumber evidence="7">2.1.1.37</ecNumber>
    </recommendedName>
</protein>
<dbReference type="HOGENOM" id="CLU_006958_2_0_9"/>
<keyword evidence="9" id="KW-1185">Reference proteome</keyword>
<dbReference type="EC" id="2.1.1.37" evidence="7"/>
<comment type="similarity">
    <text evidence="5 6">Belongs to the class I-like SAM-binding methyltransferase superfamily. C5-methyltransferase family.</text>
</comment>
<dbReference type="PATRIC" id="fig|1216932.3.peg.635"/>